<dbReference type="SUPFAM" id="SSF100879">
    <property type="entry name" value="Lesion bypass DNA polymerase (Y-family), little finger domain"/>
    <property type="match status" value="1"/>
</dbReference>
<dbReference type="GO" id="GO:0005829">
    <property type="term" value="C:cytosol"/>
    <property type="evidence" value="ECO:0007669"/>
    <property type="project" value="TreeGrafter"/>
</dbReference>
<comment type="similarity">
    <text evidence="2 15">Belongs to the DNA polymerase type-Y family.</text>
</comment>
<evidence type="ECO:0000313" key="18">
    <source>
        <dbReference type="Proteomes" id="UP000007652"/>
    </source>
</evidence>
<dbReference type="CDD" id="cd03586">
    <property type="entry name" value="PolY_Pol_IV_kappa"/>
    <property type="match status" value="1"/>
</dbReference>
<dbReference type="InterPro" id="IPR050116">
    <property type="entry name" value="DNA_polymerase-Y"/>
</dbReference>
<keyword evidence="10 15" id="KW-0460">Magnesium</keyword>
<evidence type="ECO:0000256" key="5">
    <source>
        <dbReference type="ARBA" id="ARBA00022679"/>
    </source>
</evidence>
<dbReference type="EC" id="2.7.7.7" evidence="15"/>
<organism evidence="17 18">
    <name type="scientific">Caloramator australicus RC3</name>
    <dbReference type="NCBI Taxonomy" id="857293"/>
    <lineage>
        <taxon>Bacteria</taxon>
        <taxon>Bacillati</taxon>
        <taxon>Bacillota</taxon>
        <taxon>Clostridia</taxon>
        <taxon>Eubacteriales</taxon>
        <taxon>Clostridiaceae</taxon>
        <taxon>Caloramator</taxon>
    </lineage>
</organism>
<evidence type="ECO:0000256" key="3">
    <source>
        <dbReference type="ARBA" id="ARBA00022457"/>
    </source>
</evidence>
<dbReference type="PANTHER" id="PTHR11076:SF35">
    <property type="entry name" value="DNA REPAIR PROTEIN HOMOLOG YOBH"/>
    <property type="match status" value="1"/>
</dbReference>
<dbReference type="InterPro" id="IPR043502">
    <property type="entry name" value="DNA/RNA_pol_sf"/>
</dbReference>
<dbReference type="GO" id="GO:0006261">
    <property type="term" value="P:DNA-templated DNA replication"/>
    <property type="evidence" value="ECO:0007669"/>
    <property type="project" value="UniProtKB-UniRule"/>
</dbReference>
<evidence type="ECO:0000256" key="7">
    <source>
        <dbReference type="ARBA" id="ARBA00022705"/>
    </source>
</evidence>
<name>I7LKV5_9CLOT</name>
<dbReference type="InterPro" id="IPR053848">
    <property type="entry name" value="IMS_HHH_1"/>
</dbReference>
<evidence type="ECO:0000256" key="1">
    <source>
        <dbReference type="ARBA" id="ARBA00004496"/>
    </source>
</evidence>
<accession>I7LKV5</accession>
<dbReference type="NCBIfam" id="NF002848">
    <property type="entry name" value="PRK03103.1"/>
    <property type="match status" value="1"/>
</dbReference>
<dbReference type="eggNOG" id="COG0389">
    <property type="taxonomic scope" value="Bacteria"/>
</dbReference>
<dbReference type="GO" id="GO:0003684">
    <property type="term" value="F:damaged DNA binding"/>
    <property type="evidence" value="ECO:0007669"/>
    <property type="project" value="InterPro"/>
</dbReference>
<evidence type="ECO:0000256" key="10">
    <source>
        <dbReference type="ARBA" id="ARBA00022842"/>
    </source>
</evidence>
<keyword evidence="7 15" id="KW-0235">DNA replication</keyword>
<dbReference type="Gene3D" id="1.10.150.20">
    <property type="entry name" value="5' to 3' exonuclease, C-terminal subdomain"/>
    <property type="match status" value="1"/>
</dbReference>
<dbReference type="FunFam" id="3.40.1170.60:FF:000003">
    <property type="entry name" value="DNA polymerase eta"/>
    <property type="match status" value="1"/>
</dbReference>
<dbReference type="NCBIfam" id="NF002492">
    <property type="entry name" value="PRK01810.1"/>
    <property type="match status" value="1"/>
</dbReference>
<dbReference type="InterPro" id="IPR017961">
    <property type="entry name" value="DNA_pol_Y-fam_little_finger"/>
</dbReference>
<comment type="catalytic activity">
    <reaction evidence="14 15">
        <text>DNA(n) + a 2'-deoxyribonucleoside 5'-triphosphate = DNA(n+1) + diphosphate</text>
        <dbReference type="Rhea" id="RHEA:22508"/>
        <dbReference type="Rhea" id="RHEA-COMP:17339"/>
        <dbReference type="Rhea" id="RHEA-COMP:17340"/>
        <dbReference type="ChEBI" id="CHEBI:33019"/>
        <dbReference type="ChEBI" id="CHEBI:61560"/>
        <dbReference type="ChEBI" id="CHEBI:173112"/>
        <dbReference type="EC" id="2.7.7.7"/>
    </reaction>
</comment>
<dbReference type="Pfam" id="PF21999">
    <property type="entry name" value="IMS_HHH_1"/>
    <property type="match status" value="1"/>
</dbReference>
<comment type="cofactor">
    <cofactor evidence="15">
        <name>Mg(2+)</name>
        <dbReference type="ChEBI" id="CHEBI:18420"/>
    </cofactor>
    <text evidence="15">Binds 2 magnesium ions per subunit.</text>
</comment>
<reference evidence="17 18" key="1">
    <citation type="journal article" date="2011" name="J. Bacteriol.">
        <title>Draft genome sequence of Caloramator australicus strain RC3T, a thermoanaerobe from the Great Artesian Basin of Australia.</title>
        <authorList>
            <person name="Ogg C.D."/>
            <person name="Patel B.K.C."/>
        </authorList>
    </citation>
    <scope>NUCLEOTIDE SEQUENCE [LARGE SCALE GENOMIC DNA]</scope>
    <source>
        <strain evidence="17 18">RC3</strain>
    </source>
</reference>
<dbReference type="InterPro" id="IPR001126">
    <property type="entry name" value="UmuC"/>
</dbReference>
<evidence type="ECO:0000256" key="4">
    <source>
        <dbReference type="ARBA" id="ARBA00022490"/>
    </source>
</evidence>
<dbReference type="GO" id="GO:0042276">
    <property type="term" value="P:error-prone translesion synthesis"/>
    <property type="evidence" value="ECO:0007669"/>
    <property type="project" value="TreeGrafter"/>
</dbReference>
<dbReference type="OrthoDB" id="9808813at2"/>
<sequence>MRRILHVDLNAFYASVEEAKDESLKGKAIAVAGDKDKRNGIILTASYEARKFGIRTGMTIQEARNLCPNIIFIKPHFKDYMDYSNRVMDILRDYTPDVEVFSIDEAWLDVTGCERLFGDAKKIADTIRERIKRELKITASIGVSYCKLMAKMASDLKKPDATTVIEPEDIKEKIWPLPVEDLFGVGRRMKRKLNNIGIFTIGDLANMPMSVIEDKFGKVGRYLWKFANGIDDSKVNPNSRQIKGIGNSITTPRNVVNMEEASEVLMALSESVGKRLREHGLEGSIIEIIIRYSDFTTIIRQRKLCFFTDITYEIYKSSMKLFNETWDGRPLRLLGVRITGLKRCDDFKQISIFDDDKKIKYEKIDKCIDLIREKYGYNSVIRAKLLTNESYRMIKIVSDEEWIPMQSYNKGGGQI</sequence>
<keyword evidence="12 15" id="KW-0238">DNA-binding</keyword>
<gene>
    <name evidence="15" type="primary">dinB</name>
    <name evidence="17" type="ORF">CAAU_2662</name>
</gene>
<dbReference type="SUPFAM" id="SSF56672">
    <property type="entry name" value="DNA/RNA polymerases"/>
    <property type="match status" value="1"/>
</dbReference>
<keyword evidence="5 15" id="KW-0808">Transferase</keyword>
<dbReference type="GO" id="GO:0006281">
    <property type="term" value="P:DNA repair"/>
    <property type="evidence" value="ECO:0007669"/>
    <property type="project" value="UniProtKB-UniRule"/>
</dbReference>
<dbReference type="PROSITE" id="PS50173">
    <property type="entry name" value="UMUC"/>
    <property type="match status" value="1"/>
</dbReference>
<dbReference type="InterPro" id="IPR043128">
    <property type="entry name" value="Rev_trsase/Diguanyl_cyclase"/>
</dbReference>
<feature type="binding site" evidence="15">
    <location>
        <position position="104"/>
    </location>
    <ligand>
        <name>Mg(2+)</name>
        <dbReference type="ChEBI" id="CHEBI:18420"/>
    </ligand>
</feature>
<dbReference type="Pfam" id="PF00817">
    <property type="entry name" value="IMS"/>
    <property type="match status" value="1"/>
</dbReference>
<keyword evidence="18" id="KW-1185">Reference proteome</keyword>
<dbReference type="PANTHER" id="PTHR11076">
    <property type="entry name" value="DNA REPAIR POLYMERASE UMUC / TRANSFERASE FAMILY MEMBER"/>
    <property type="match status" value="1"/>
</dbReference>
<dbReference type="Gene3D" id="3.40.1170.60">
    <property type="match status" value="1"/>
</dbReference>
<evidence type="ECO:0000256" key="6">
    <source>
        <dbReference type="ARBA" id="ARBA00022695"/>
    </source>
</evidence>
<keyword evidence="9 15" id="KW-0227">DNA damage</keyword>
<keyword evidence="4 15" id="KW-0963">Cytoplasm</keyword>
<dbReference type="AlphaFoldDB" id="I7LKV5"/>
<dbReference type="NCBIfam" id="NF002677">
    <property type="entry name" value="PRK02406.1"/>
    <property type="match status" value="1"/>
</dbReference>
<feature type="site" description="Substrate discrimination" evidence="15">
    <location>
        <position position="13"/>
    </location>
</feature>
<proteinExistence type="inferred from homology"/>
<keyword evidence="3 15" id="KW-0515">Mutator protein</keyword>
<dbReference type="InterPro" id="IPR022880">
    <property type="entry name" value="DNApol_IV"/>
</dbReference>
<comment type="subunit">
    <text evidence="15">Monomer.</text>
</comment>
<evidence type="ECO:0000259" key="16">
    <source>
        <dbReference type="PROSITE" id="PS50173"/>
    </source>
</evidence>
<evidence type="ECO:0000256" key="11">
    <source>
        <dbReference type="ARBA" id="ARBA00022932"/>
    </source>
</evidence>
<keyword evidence="11 15" id="KW-0239">DNA-directed DNA polymerase</keyword>
<dbReference type="Pfam" id="PF11799">
    <property type="entry name" value="IMS_C"/>
    <property type="match status" value="1"/>
</dbReference>
<dbReference type="RefSeq" id="WP_008909986.1">
    <property type="nucleotide sequence ID" value="NZ_CAKP01000151.1"/>
</dbReference>
<dbReference type="GO" id="GO:0009432">
    <property type="term" value="P:SOS response"/>
    <property type="evidence" value="ECO:0007669"/>
    <property type="project" value="TreeGrafter"/>
</dbReference>
<dbReference type="GO" id="GO:0000287">
    <property type="term" value="F:magnesium ion binding"/>
    <property type="evidence" value="ECO:0007669"/>
    <property type="project" value="UniProtKB-UniRule"/>
</dbReference>
<dbReference type="Gene3D" id="3.30.70.270">
    <property type="match status" value="1"/>
</dbReference>
<evidence type="ECO:0000256" key="14">
    <source>
        <dbReference type="ARBA" id="ARBA00049244"/>
    </source>
</evidence>
<comment type="subcellular location">
    <subcellularLocation>
        <location evidence="1 15">Cytoplasm</location>
    </subcellularLocation>
</comment>
<evidence type="ECO:0000256" key="12">
    <source>
        <dbReference type="ARBA" id="ARBA00023125"/>
    </source>
</evidence>
<evidence type="ECO:0000256" key="9">
    <source>
        <dbReference type="ARBA" id="ARBA00022763"/>
    </source>
</evidence>
<comment type="caution">
    <text evidence="17">The sequence shown here is derived from an EMBL/GenBank/DDBJ whole genome shotgun (WGS) entry which is preliminary data.</text>
</comment>
<evidence type="ECO:0000256" key="8">
    <source>
        <dbReference type="ARBA" id="ARBA00022723"/>
    </source>
</evidence>
<dbReference type="Gene3D" id="3.30.1490.100">
    <property type="entry name" value="DNA polymerase, Y-family, little finger domain"/>
    <property type="match status" value="1"/>
</dbReference>
<comment type="function">
    <text evidence="15">Poorly processive, error-prone DNA polymerase involved in untargeted mutagenesis. Copies undamaged DNA at stalled replication forks, which arise in vivo from mismatched or misaligned primer ends. These misaligned primers can be extended by PolIV. Exhibits no 3'-5' exonuclease (proofreading) activity. May be involved in translesional synthesis, in conjunction with the beta clamp from PolIII.</text>
</comment>
<evidence type="ECO:0000256" key="13">
    <source>
        <dbReference type="ARBA" id="ARBA00023204"/>
    </source>
</evidence>
<feature type="domain" description="UmuC" evidence="16">
    <location>
        <begin position="4"/>
        <end position="186"/>
    </location>
</feature>
<evidence type="ECO:0000256" key="15">
    <source>
        <dbReference type="HAMAP-Rule" id="MF_01113"/>
    </source>
</evidence>
<keyword evidence="6 15" id="KW-0548">Nucleotidyltransferase</keyword>
<feature type="binding site" evidence="15">
    <location>
        <position position="8"/>
    </location>
    <ligand>
        <name>Mg(2+)</name>
        <dbReference type="ChEBI" id="CHEBI:18420"/>
    </ligand>
</feature>
<evidence type="ECO:0000313" key="17">
    <source>
        <dbReference type="EMBL" id="CCJ34745.1"/>
    </source>
</evidence>
<keyword evidence="8 15" id="KW-0479">Metal-binding</keyword>
<dbReference type="EMBL" id="CAKP01000151">
    <property type="protein sequence ID" value="CCJ34745.1"/>
    <property type="molecule type" value="Genomic_DNA"/>
</dbReference>
<feature type="active site" evidence="15">
    <location>
        <position position="105"/>
    </location>
</feature>
<protein>
    <recommendedName>
        <fullName evidence="15">DNA polymerase IV</fullName>
        <shortName evidence="15">Pol IV</shortName>
        <ecNumber evidence="15">2.7.7.7</ecNumber>
    </recommendedName>
</protein>
<dbReference type="STRING" id="857293.CAAU_2662"/>
<dbReference type="GO" id="GO:0003887">
    <property type="term" value="F:DNA-directed DNA polymerase activity"/>
    <property type="evidence" value="ECO:0007669"/>
    <property type="project" value="UniProtKB-UniRule"/>
</dbReference>
<dbReference type="HAMAP" id="MF_01113">
    <property type="entry name" value="DNApol_IV"/>
    <property type="match status" value="1"/>
</dbReference>
<keyword evidence="13 15" id="KW-0234">DNA repair</keyword>
<dbReference type="Proteomes" id="UP000007652">
    <property type="component" value="Unassembled WGS sequence"/>
</dbReference>
<evidence type="ECO:0000256" key="2">
    <source>
        <dbReference type="ARBA" id="ARBA00010945"/>
    </source>
</evidence>
<dbReference type="InterPro" id="IPR036775">
    <property type="entry name" value="DNA_pol_Y-fam_lit_finger_sf"/>
</dbReference>